<evidence type="ECO:0000313" key="3">
    <source>
        <dbReference type="Proteomes" id="UP000601789"/>
    </source>
</evidence>
<gene>
    <name evidence="2" type="ORF">IOD40_05095</name>
</gene>
<dbReference type="EMBL" id="JADGMQ010000002">
    <property type="protein sequence ID" value="MBI1620039.1"/>
    <property type="molecule type" value="Genomic_DNA"/>
</dbReference>
<evidence type="ECO:0000256" key="1">
    <source>
        <dbReference type="SAM" id="MobiDB-lite"/>
    </source>
</evidence>
<name>A0ABS0S9S5_9HYPH</name>
<sequence>MSQLEDLIRSLAKSGRLNHLSLGFLNNGQWGASYRGVSDADKRLVDHPDPVEALIAALSGKKPPPPPPPPKKTRARPAPKPVAAPVDDDEDLL</sequence>
<protein>
    <submittedName>
        <fullName evidence="2">Uncharacterized protein</fullName>
    </submittedName>
</protein>
<comment type="caution">
    <text evidence="2">The sequence shown here is derived from an EMBL/GenBank/DDBJ whole genome shotgun (WGS) entry which is preliminary data.</text>
</comment>
<proteinExistence type="predicted"/>
<accession>A0ABS0S9S5</accession>
<dbReference type="RefSeq" id="WP_198474961.1">
    <property type="nucleotide sequence ID" value="NZ_JADGMQ010000002.1"/>
</dbReference>
<organism evidence="2 3">
    <name type="scientific">Aquamicrobium zhengzhouense</name>
    <dbReference type="NCBI Taxonomy" id="2781738"/>
    <lineage>
        <taxon>Bacteria</taxon>
        <taxon>Pseudomonadati</taxon>
        <taxon>Pseudomonadota</taxon>
        <taxon>Alphaproteobacteria</taxon>
        <taxon>Hyphomicrobiales</taxon>
        <taxon>Phyllobacteriaceae</taxon>
        <taxon>Aquamicrobium</taxon>
    </lineage>
</organism>
<feature type="region of interest" description="Disordered" evidence="1">
    <location>
        <begin position="57"/>
        <end position="93"/>
    </location>
</feature>
<evidence type="ECO:0000313" key="2">
    <source>
        <dbReference type="EMBL" id="MBI1620039.1"/>
    </source>
</evidence>
<reference evidence="2 3" key="1">
    <citation type="submission" date="2020-10" db="EMBL/GenBank/DDBJ databases">
        <title>Aquamicrobium zhengzhouensis sp. nov., a exopolysaccharide producing bacterium isolated from farmland soil.</title>
        <authorList>
            <person name="Wang X."/>
        </authorList>
    </citation>
    <scope>NUCLEOTIDE SEQUENCE [LARGE SCALE GENOMIC DNA]</scope>
    <source>
        <strain evidence="3">cd-1</strain>
    </source>
</reference>
<keyword evidence="3" id="KW-1185">Reference proteome</keyword>
<dbReference type="Proteomes" id="UP000601789">
    <property type="component" value="Unassembled WGS sequence"/>
</dbReference>